<feature type="non-terminal residue" evidence="1">
    <location>
        <position position="52"/>
    </location>
</feature>
<proteinExistence type="predicted"/>
<reference evidence="1 2" key="1">
    <citation type="submission" date="2018-10" db="EMBL/GenBank/DDBJ databases">
        <authorList>
            <person name="Ekblom R."/>
            <person name="Jareborg N."/>
        </authorList>
    </citation>
    <scope>NUCLEOTIDE SEQUENCE [LARGE SCALE GENOMIC DNA]</scope>
    <source>
        <tissue evidence="1">Muscle</tissue>
    </source>
</reference>
<dbReference type="AlphaFoldDB" id="A0A9X9LLH3"/>
<comment type="caution">
    <text evidence="1">The sequence shown here is derived from an EMBL/GenBank/DDBJ whole genome shotgun (WGS) entry which is preliminary data.</text>
</comment>
<sequence length="52" mass="5781">MKSLMLNQLRPVTKGLPTLLACIGFFTRMNSIMYFKMGDPVEGLATFLTLIG</sequence>
<evidence type="ECO:0000313" key="2">
    <source>
        <dbReference type="Proteomes" id="UP000269945"/>
    </source>
</evidence>
<protein>
    <submittedName>
        <fullName evidence="1">Uncharacterized protein</fullName>
    </submittedName>
</protein>
<dbReference type="PANTHER" id="PTHR33426">
    <property type="entry name" value="C2H2-TYPE DOMAIN-CONTAINING PROTEIN"/>
    <property type="match status" value="1"/>
</dbReference>
<gene>
    <name evidence="1" type="ORF">BN2614_LOCUS1</name>
</gene>
<organism evidence="1 2">
    <name type="scientific">Gulo gulo</name>
    <name type="common">Wolverine</name>
    <name type="synonym">Gluton</name>
    <dbReference type="NCBI Taxonomy" id="48420"/>
    <lineage>
        <taxon>Eukaryota</taxon>
        <taxon>Metazoa</taxon>
        <taxon>Chordata</taxon>
        <taxon>Craniata</taxon>
        <taxon>Vertebrata</taxon>
        <taxon>Euteleostomi</taxon>
        <taxon>Mammalia</taxon>
        <taxon>Eutheria</taxon>
        <taxon>Laurasiatheria</taxon>
        <taxon>Carnivora</taxon>
        <taxon>Caniformia</taxon>
        <taxon>Musteloidea</taxon>
        <taxon>Mustelidae</taxon>
        <taxon>Guloninae</taxon>
        <taxon>Gulo</taxon>
    </lineage>
</organism>
<dbReference type="PANTHER" id="PTHR33426:SF43">
    <property type="entry name" value="NADH DEHYDROGENASE SUBUNIT 5"/>
    <property type="match status" value="1"/>
</dbReference>
<accession>A0A9X9LLH3</accession>
<evidence type="ECO:0000313" key="1">
    <source>
        <dbReference type="EMBL" id="VCW76289.1"/>
    </source>
</evidence>
<keyword evidence="2" id="KW-1185">Reference proteome</keyword>
<dbReference type="EMBL" id="CYRY02007134">
    <property type="protein sequence ID" value="VCW76289.1"/>
    <property type="molecule type" value="Genomic_DNA"/>
</dbReference>
<name>A0A9X9LLH3_GULGU</name>
<dbReference type="Proteomes" id="UP000269945">
    <property type="component" value="Unassembled WGS sequence"/>
</dbReference>